<evidence type="ECO:0000313" key="2">
    <source>
        <dbReference type="EMBL" id="ADH70880.1"/>
    </source>
</evidence>
<feature type="compositionally biased region" description="Basic and acidic residues" evidence="1">
    <location>
        <begin position="131"/>
        <end position="142"/>
    </location>
</feature>
<dbReference type="Proteomes" id="UP000002219">
    <property type="component" value="Chromosome 2"/>
</dbReference>
<proteinExistence type="predicted"/>
<dbReference type="AlphaFoldDB" id="D7B9M2"/>
<feature type="region of interest" description="Disordered" evidence="1">
    <location>
        <begin position="131"/>
        <end position="162"/>
    </location>
</feature>
<feature type="compositionally biased region" description="Basic and acidic residues" evidence="1">
    <location>
        <begin position="153"/>
        <end position="162"/>
    </location>
</feature>
<gene>
    <name evidence="2" type="ordered locus">Ndas_5501</name>
</gene>
<dbReference type="EMBL" id="CP002041">
    <property type="protein sequence ID" value="ADH70880.1"/>
    <property type="molecule type" value="Genomic_DNA"/>
</dbReference>
<dbReference type="STRING" id="446468.Ndas_5501"/>
<dbReference type="KEGG" id="nda:Ndas_5501"/>
<sequence>MLLARSVEEALLYLDINFCSCDRPRLELDGGMDKREDVFLVVHEGRCDRCGATGRFEFALDTSEEVPYPAIGGRTPSRIIAPEEFLRVSDDAASRVPVDVSGLSSDEIAAARLLMENAVTALEEPREFVPDGHVEVPRRESDSGAESAARSGAPERFRSEEIDERLRSYRQALSQLADA</sequence>
<organism evidence="2 3">
    <name type="scientific">Nocardiopsis dassonvillei (strain ATCC 23218 / DSM 43111 / CIP 107115 / JCM 7437 / KCTC 9190 / NBRC 14626 / NCTC 10488 / NRRL B-5397 / IMRU 509)</name>
    <name type="common">Actinomadura dassonvillei</name>
    <dbReference type="NCBI Taxonomy" id="446468"/>
    <lineage>
        <taxon>Bacteria</taxon>
        <taxon>Bacillati</taxon>
        <taxon>Actinomycetota</taxon>
        <taxon>Actinomycetes</taxon>
        <taxon>Streptosporangiales</taxon>
        <taxon>Nocardiopsidaceae</taxon>
        <taxon>Nocardiopsis</taxon>
    </lineage>
</organism>
<evidence type="ECO:0000256" key="1">
    <source>
        <dbReference type="SAM" id="MobiDB-lite"/>
    </source>
</evidence>
<dbReference type="RefSeq" id="WP_013156487.1">
    <property type="nucleotide sequence ID" value="NC_014211.1"/>
</dbReference>
<keyword evidence="3" id="KW-1185">Reference proteome</keyword>
<dbReference type="OrthoDB" id="3822410at2"/>
<dbReference type="eggNOG" id="ENOG5032SAM">
    <property type="taxonomic scope" value="Bacteria"/>
</dbReference>
<geneLocation type="plasmid" evidence="3">
    <name>pNDAS01</name>
</geneLocation>
<name>D7B9M2_NOCDD</name>
<dbReference type="GeneID" id="91487719"/>
<reference evidence="2 3" key="1">
    <citation type="journal article" date="2010" name="Stand. Genomic Sci.">
        <title>Complete genome sequence of Nocardiopsis dassonvillei type strain (IMRU 509).</title>
        <authorList>
            <person name="Sun H."/>
            <person name="Lapidus A."/>
            <person name="Nolan M."/>
            <person name="Lucas S."/>
            <person name="Del Rio T.G."/>
            <person name="Tice H."/>
            <person name="Cheng J.F."/>
            <person name="Tapia R."/>
            <person name="Han C."/>
            <person name="Goodwin L."/>
            <person name="Pitluck S."/>
            <person name="Pagani I."/>
            <person name="Ivanova N."/>
            <person name="Mavromatis K."/>
            <person name="Mikhailova N."/>
            <person name="Pati A."/>
            <person name="Chen A."/>
            <person name="Palaniappan K."/>
            <person name="Land M."/>
            <person name="Hauser L."/>
            <person name="Chang Y.J."/>
            <person name="Jeffries C.D."/>
            <person name="Djao O.D."/>
            <person name="Rohde M."/>
            <person name="Sikorski J."/>
            <person name="Goker M."/>
            <person name="Woyke T."/>
            <person name="Bristow J."/>
            <person name="Eisen J.A."/>
            <person name="Markowitz V."/>
            <person name="Hugenholtz P."/>
            <person name="Kyrpides N.C."/>
            <person name="Klenk H.P."/>
        </authorList>
    </citation>
    <scope>NUCLEOTIDE SEQUENCE [LARGE SCALE GENOMIC DNA]</scope>
    <source>
        <strain evidence="3">ATCC 23218 / DSM 43111 / CIP 107115 / JCM 7437 / KCTC 9190 / NBRC 14626 / NCTC 10488 / NRRL B-5397 / IMRU 509</strain>
        <plasmid evidence="3">Chromosome 2</plasmid>
    </source>
</reference>
<evidence type="ECO:0000313" key="3">
    <source>
        <dbReference type="Proteomes" id="UP000002219"/>
    </source>
</evidence>
<protein>
    <submittedName>
        <fullName evidence="2">Uncharacterized protein</fullName>
    </submittedName>
</protein>
<accession>D7B9M2</accession>
<dbReference type="HOGENOM" id="CLU_124874_0_0_11"/>